<dbReference type="RefSeq" id="WP_099624355.1">
    <property type="nucleotide sequence ID" value="NZ_CP024201.1"/>
</dbReference>
<evidence type="ECO:0000256" key="3">
    <source>
        <dbReference type="ARBA" id="ARBA00009595"/>
    </source>
</evidence>
<dbReference type="Gene3D" id="3.90.79.10">
    <property type="entry name" value="Nucleoside Triphosphate Pyrophosphohydrolase"/>
    <property type="match status" value="1"/>
</dbReference>
<reference evidence="11 12" key="1">
    <citation type="submission" date="2017-10" db="EMBL/GenBank/DDBJ databases">
        <title>Genome sequence of Caulobacter mirabilis FWC38.</title>
        <authorList>
            <person name="Fiebig A."/>
            <person name="Crosson S."/>
        </authorList>
    </citation>
    <scope>NUCLEOTIDE SEQUENCE [LARGE SCALE GENOMIC DNA]</scope>
    <source>
        <strain evidence="11 12">FWC 38</strain>
    </source>
</reference>
<evidence type="ECO:0000256" key="8">
    <source>
        <dbReference type="ARBA" id="ARBA00023027"/>
    </source>
</evidence>
<dbReference type="PROSITE" id="PS00893">
    <property type="entry name" value="NUDIX_BOX"/>
    <property type="match status" value="1"/>
</dbReference>
<dbReference type="PANTHER" id="PTHR42904">
    <property type="entry name" value="NUDIX HYDROLASE, NUDC SUBFAMILY"/>
    <property type="match status" value="1"/>
</dbReference>
<dbReference type="InterPro" id="IPR050241">
    <property type="entry name" value="NAD-cap_RNA_hydrolase_NudC"/>
</dbReference>
<dbReference type="Pfam" id="PF09297">
    <property type="entry name" value="Zn_ribbon_NUD"/>
    <property type="match status" value="1"/>
</dbReference>
<dbReference type="EC" id="3.6.1.22" evidence="4"/>
<dbReference type="InterPro" id="IPR000086">
    <property type="entry name" value="NUDIX_hydrolase_dom"/>
</dbReference>
<evidence type="ECO:0000256" key="2">
    <source>
        <dbReference type="ARBA" id="ARBA00001947"/>
    </source>
</evidence>
<dbReference type="GO" id="GO:0005829">
    <property type="term" value="C:cytosol"/>
    <property type="evidence" value="ECO:0007669"/>
    <property type="project" value="TreeGrafter"/>
</dbReference>
<dbReference type="GO" id="GO:0046872">
    <property type="term" value="F:metal ion binding"/>
    <property type="evidence" value="ECO:0007669"/>
    <property type="project" value="UniProtKB-KW"/>
</dbReference>
<comment type="cofactor">
    <cofactor evidence="1">
        <name>Mg(2+)</name>
        <dbReference type="ChEBI" id="CHEBI:18420"/>
    </cofactor>
</comment>
<dbReference type="Pfam" id="PF09296">
    <property type="entry name" value="NUDIX-like"/>
    <property type="match status" value="1"/>
</dbReference>
<comment type="similarity">
    <text evidence="3">Belongs to the Nudix hydrolase family. NudC subfamily.</text>
</comment>
<evidence type="ECO:0000313" key="12">
    <source>
        <dbReference type="Proteomes" id="UP000228945"/>
    </source>
</evidence>
<feature type="domain" description="Nudix hydrolase" evidence="10">
    <location>
        <begin position="171"/>
        <end position="295"/>
    </location>
</feature>
<accession>A0A2D2B4G5</accession>
<dbReference type="EMBL" id="CP024201">
    <property type="protein sequence ID" value="ATQ45118.1"/>
    <property type="molecule type" value="Genomic_DNA"/>
</dbReference>
<organism evidence="11 12">
    <name type="scientific">Caulobacter mirabilis</name>
    <dbReference type="NCBI Taxonomy" id="69666"/>
    <lineage>
        <taxon>Bacteria</taxon>
        <taxon>Pseudomonadati</taxon>
        <taxon>Pseudomonadota</taxon>
        <taxon>Alphaproteobacteria</taxon>
        <taxon>Caulobacterales</taxon>
        <taxon>Caulobacteraceae</taxon>
        <taxon>Caulobacter</taxon>
    </lineage>
</organism>
<dbReference type="SUPFAM" id="SSF55811">
    <property type="entry name" value="Nudix"/>
    <property type="match status" value="1"/>
</dbReference>
<dbReference type="Proteomes" id="UP000228945">
    <property type="component" value="Chromosome"/>
</dbReference>
<dbReference type="InterPro" id="IPR015797">
    <property type="entry name" value="NUDIX_hydrolase-like_dom_sf"/>
</dbReference>
<evidence type="ECO:0000256" key="9">
    <source>
        <dbReference type="ARBA" id="ARBA00023679"/>
    </source>
</evidence>
<dbReference type="GO" id="GO:0019677">
    <property type="term" value="P:NAD+ catabolic process"/>
    <property type="evidence" value="ECO:0007669"/>
    <property type="project" value="TreeGrafter"/>
</dbReference>
<dbReference type="GO" id="GO:0035529">
    <property type="term" value="F:NADH pyrophosphatase activity"/>
    <property type="evidence" value="ECO:0007669"/>
    <property type="project" value="TreeGrafter"/>
</dbReference>
<dbReference type="InterPro" id="IPR049734">
    <property type="entry name" value="NudC-like_C"/>
</dbReference>
<dbReference type="InterPro" id="IPR020084">
    <property type="entry name" value="NUDIX_hydrolase_CS"/>
</dbReference>
<sequence>MPLSKNSNVFSGNPLNRASERRGDAAWLEALQAGPDSLCLPLWNGQPFTEKTADGKIQLAYVPGGMANELAGGWERLLFMGLWKDTAVFAVDMEGAPDPADGPLSGLGKFADLRQVAMALPGSEAAIAATAKGMFEWRRKHRFCASCGEPSQVSDGGWKRVCPACRTEHFPRTDPVVIMLAVKGDKCLVGRQAMWPAGMFSALAGFLEPGESIEEACARELKEEAGLNAVAVRYHSTQPWPYPNSLMIGLIAEVDSEDAAPDQTELEAVRWFAREEARQLINGGFDGCFAPPPLAIAHQLIKSWAEEG</sequence>
<evidence type="ECO:0000256" key="6">
    <source>
        <dbReference type="ARBA" id="ARBA00022801"/>
    </source>
</evidence>
<evidence type="ECO:0000256" key="5">
    <source>
        <dbReference type="ARBA" id="ARBA00022723"/>
    </source>
</evidence>
<dbReference type="PANTHER" id="PTHR42904:SF6">
    <property type="entry name" value="NAD-CAPPED RNA HYDROLASE NUDT12"/>
    <property type="match status" value="1"/>
</dbReference>
<dbReference type="NCBIfam" id="NF001299">
    <property type="entry name" value="PRK00241.1"/>
    <property type="match status" value="1"/>
</dbReference>
<keyword evidence="8" id="KW-0520">NAD</keyword>
<keyword evidence="6" id="KW-0378">Hydrolase</keyword>
<dbReference type="Gene3D" id="3.90.79.20">
    <property type="match status" value="1"/>
</dbReference>
<evidence type="ECO:0000256" key="7">
    <source>
        <dbReference type="ARBA" id="ARBA00022842"/>
    </source>
</evidence>
<dbReference type="GO" id="GO:0006742">
    <property type="term" value="P:NADP+ catabolic process"/>
    <property type="evidence" value="ECO:0007669"/>
    <property type="project" value="TreeGrafter"/>
</dbReference>
<gene>
    <name evidence="11" type="ORF">CSW64_19220</name>
</gene>
<protein>
    <recommendedName>
        <fullName evidence="4">NAD(+) diphosphatase</fullName>
        <ecNumber evidence="4">3.6.1.22</ecNumber>
    </recommendedName>
</protein>
<proteinExistence type="inferred from homology"/>
<evidence type="ECO:0000259" key="10">
    <source>
        <dbReference type="PROSITE" id="PS51462"/>
    </source>
</evidence>
<keyword evidence="5" id="KW-0479">Metal-binding</keyword>
<dbReference type="OrthoDB" id="9791656at2"/>
<dbReference type="KEGG" id="cmb:CSW64_19220"/>
<dbReference type="PROSITE" id="PS51462">
    <property type="entry name" value="NUDIX"/>
    <property type="match status" value="1"/>
</dbReference>
<dbReference type="InterPro" id="IPR015375">
    <property type="entry name" value="NADH_PPase-like_N"/>
</dbReference>
<keyword evidence="12" id="KW-1185">Reference proteome</keyword>
<dbReference type="CDD" id="cd03429">
    <property type="entry name" value="NUDIX_NADH_pyrophosphatase_Nudt13"/>
    <property type="match status" value="1"/>
</dbReference>
<dbReference type="AlphaFoldDB" id="A0A2D2B4G5"/>
<name>A0A2D2B4G5_9CAUL</name>
<evidence type="ECO:0000256" key="1">
    <source>
        <dbReference type="ARBA" id="ARBA00001946"/>
    </source>
</evidence>
<evidence type="ECO:0000313" key="11">
    <source>
        <dbReference type="EMBL" id="ATQ45118.1"/>
    </source>
</evidence>
<dbReference type="InterPro" id="IPR015376">
    <property type="entry name" value="Znr_NADH_PPase"/>
</dbReference>
<keyword evidence="7" id="KW-0460">Magnesium</keyword>
<comment type="cofactor">
    <cofactor evidence="2">
        <name>Zn(2+)</name>
        <dbReference type="ChEBI" id="CHEBI:29105"/>
    </cofactor>
</comment>
<dbReference type="Pfam" id="PF00293">
    <property type="entry name" value="NUDIX"/>
    <property type="match status" value="1"/>
</dbReference>
<evidence type="ECO:0000256" key="4">
    <source>
        <dbReference type="ARBA" id="ARBA00012381"/>
    </source>
</evidence>
<comment type="catalytic activity">
    <reaction evidence="9">
        <text>a 5'-end NAD(+)-phospho-ribonucleoside in mRNA + H2O = a 5'-end phospho-adenosine-phospho-ribonucleoside in mRNA + beta-nicotinamide D-ribonucleotide + 2 H(+)</text>
        <dbReference type="Rhea" id="RHEA:60876"/>
        <dbReference type="Rhea" id="RHEA-COMP:15698"/>
        <dbReference type="Rhea" id="RHEA-COMP:15719"/>
        <dbReference type="ChEBI" id="CHEBI:14649"/>
        <dbReference type="ChEBI" id="CHEBI:15377"/>
        <dbReference type="ChEBI" id="CHEBI:15378"/>
        <dbReference type="ChEBI" id="CHEBI:144029"/>
        <dbReference type="ChEBI" id="CHEBI:144051"/>
    </reaction>
    <physiologicalReaction direction="left-to-right" evidence="9">
        <dbReference type="Rhea" id="RHEA:60877"/>
    </physiologicalReaction>
</comment>